<proteinExistence type="predicted"/>
<comment type="caution">
    <text evidence="1">The sequence shown here is derived from an EMBL/GenBank/DDBJ whole genome shotgun (WGS) entry which is preliminary data.</text>
</comment>
<accession>A0ABR1ASJ9</accession>
<keyword evidence="2" id="KW-1185">Reference proteome</keyword>
<dbReference type="Proteomes" id="UP001359485">
    <property type="component" value="Unassembled WGS sequence"/>
</dbReference>
<evidence type="ECO:0000313" key="2">
    <source>
        <dbReference type="Proteomes" id="UP001359485"/>
    </source>
</evidence>
<gene>
    <name evidence="1" type="ORF">RUM44_009394</name>
</gene>
<name>A0ABR1ASJ9_POLSC</name>
<dbReference type="EMBL" id="JAWJWF010000045">
    <property type="protein sequence ID" value="KAK6626917.1"/>
    <property type="molecule type" value="Genomic_DNA"/>
</dbReference>
<organism evidence="1 2">
    <name type="scientific">Polyplax serrata</name>
    <name type="common">Common mouse louse</name>
    <dbReference type="NCBI Taxonomy" id="468196"/>
    <lineage>
        <taxon>Eukaryota</taxon>
        <taxon>Metazoa</taxon>
        <taxon>Ecdysozoa</taxon>
        <taxon>Arthropoda</taxon>
        <taxon>Hexapoda</taxon>
        <taxon>Insecta</taxon>
        <taxon>Pterygota</taxon>
        <taxon>Neoptera</taxon>
        <taxon>Paraneoptera</taxon>
        <taxon>Psocodea</taxon>
        <taxon>Troctomorpha</taxon>
        <taxon>Phthiraptera</taxon>
        <taxon>Anoplura</taxon>
        <taxon>Polyplacidae</taxon>
        <taxon>Polyplax</taxon>
    </lineage>
</organism>
<protein>
    <submittedName>
        <fullName evidence="1">Uncharacterized protein</fullName>
    </submittedName>
</protein>
<reference evidence="1 2" key="1">
    <citation type="submission" date="2023-09" db="EMBL/GenBank/DDBJ databases">
        <title>Genomes of two closely related lineages of the louse Polyplax serrata with different host specificities.</title>
        <authorList>
            <person name="Martinu J."/>
            <person name="Tarabai H."/>
            <person name="Stefka J."/>
            <person name="Hypsa V."/>
        </authorList>
    </citation>
    <scope>NUCLEOTIDE SEQUENCE [LARGE SCALE GENOMIC DNA]</scope>
    <source>
        <strain evidence="1">98ZLc_SE</strain>
    </source>
</reference>
<evidence type="ECO:0000313" key="1">
    <source>
        <dbReference type="EMBL" id="KAK6626917.1"/>
    </source>
</evidence>
<sequence length="103" mass="11119">MQIEKRKGVFAFKDEVGTLEDTHTEVMELSTNSLAVCVFSHGDPFTYAATCGDVSIRPTGTVIAAMMVPHGNCSGESGDLLRFAFNGMNTTDYNSQMNTSITT</sequence>